<reference evidence="2" key="1">
    <citation type="journal article" date="2022" name="Mol. Ecol. Resour.">
        <title>The genomes of chicory, endive, great burdock and yacon provide insights into Asteraceae palaeo-polyploidization history and plant inulin production.</title>
        <authorList>
            <person name="Fan W."/>
            <person name="Wang S."/>
            <person name="Wang H."/>
            <person name="Wang A."/>
            <person name="Jiang F."/>
            <person name="Liu H."/>
            <person name="Zhao H."/>
            <person name="Xu D."/>
            <person name="Zhang Y."/>
        </authorList>
    </citation>
    <scope>NUCLEOTIDE SEQUENCE [LARGE SCALE GENOMIC DNA]</scope>
    <source>
        <strain evidence="2">cv. Yunnan</strain>
    </source>
</reference>
<dbReference type="EMBL" id="CM042028">
    <property type="protein sequence ID" value="KAI3798257.1"/>
    <property type="molecule type" value="Genomic_DNA"/>
</dbReference>
<dbReference type="Proteomes" id="UP001056120">
    <property type="component" value="Linkage Group LG11"/>
</dbReference>
<keyword evidence="2" id="KW-1185">Reference proteome</keyword>
<evidence type="ECO:0000313" key="2">
    <source>
        <dbReference type="Proteomes" id="UP001056120"/>
    </source>
</evidence>
<comment type="caution">
    <text evidence="1">The sequence shown here is derived from an EMBL/GenBank/DDBJ whole genome shotgun (WGS) entry which is preliminary data.</text>
</comment>
<protein>
    <submittedName>
        <fullName evidence="1">Uncharacterized protein</fullName>
    </submittedName>
</protein>
<organism evidence="1 2">
    <name type="scientific">Smallanthus sonchifolius</name>
    <dbReference type="NCBI Taxonomy" id="185202"/>
    <lineage>
        <taxon>Eukaryota</taxon>
        <taxon>Viridiplantae</taxon>
        <taxon>Streptophyta</taxon>
        <taxon>Embryophyta</taxon>
        <taxon>Tracheophyta</taxon>
        <taxon>Spermatophyta</taxon>
        <taxon>Magnoliopsida</taxon>
        <taxon>eudicotyledons</taxon>
        <taxon>Gunneridae</taxon>
        <taxon>Pentapetalae</taxon>
        <taxon>asterids</taxon>
        <taxon>campanulids</taxon>
        <taxon>Asterales</taxon>
        <taxon>Asteraceae</taxon>
        <taxon>Asteroideae</taxon>
        <taxon>Heliantheae alliance</taxon>
        <taxon>Millerieae</taxon>
        <taxon>Smallanthus</taxon>
    </lineage>
</organism>
<proteinExistence type="predicted"/>
<reference evidence="1 2" key="2">
    <citation type="journal article" date="2022" name="Mol. Ecol. Resour.">
        <title>The genomes of chicory, endive, great burdock and yacon provide insights into Asteraceae paleo-polyploidization history and plant inulin production.</title>
        <authorList>
            <person name="Fan W."/>
            <person name="Wang S."/>
            <person name="Wang H."/>
            <person name="Wang A."/>
            <person name="Jiang F."/>
            <person name="Liu H."/>
            <person name="Zhao H."/>
            <person name="Xu D."/>
            <person name="Zhang Y."/>
        </authorList>
    </citation>
    <scope>NUCLEOTIDE SEQUENCE [LARGE SCALE GENOMIC DNA]</scope>
    <source>
        <strain evidence="2">cv. Yunnan</strain>
        <tissue evidence="1">Leaves</tissue>
    </source>
</reference>
<name>A0ACB9HRN2_9ASTR</name>
<accession>A0ACB9HRN2</accession>
<sequence length="86" mass="9876">MASFKTHFPNTPDDTSQDRRGRKSSRRNDVVLVWSKLNPSCFSPLKTAITGVFCRCRDSDQMPNHIISQSPSIFRAAFHIFRLHLV</sequence>
<evidence type="ECO:0000313" key="1">
    <source>
        <dbReference type="EMBL" id="KAI3798257.1"/>
    </source>
</evidence>
<gene>
    <name evidence="1" type="ORF">L1987_33528</name>
</gene>